<dbReference type="InterPro" id="IPR001138">
    <property type="entry name" value="Zn2Cys6_DnaBD"/>
</dbReference>
<sequence>MHRPTKAAETWQRVSVACSACRKKRMRCDGNVPSCASCLAKGIDCEYQLRENKRKPPSKRYVESLQARIRVLEAQVAVLTKDGAGQPSQQSQPADARHKRSRHGSMDEACPPEDTDDVPSLEGYGGDGSGPSERSYIDDGDDHDDNDDDTASASSEGLISELTDTCGRLNLDEDGQLHFFGSQSNYHLLHFHINNQNTAGPGLASVPVPPTRITAAVAVPLDLQLHLLNLFFRWQNPWIYLVDKAIFMRDYYSGDRTRYCTPLLLLAIFTIASRFSDHVGVRSDPGDPSTAGFLYAAHAKALVNQEIDTVCITTVQAVAVLSLCWIGENRESAGWLYSGMASKMAFNLGLHLDCDNMVKSGLISQDEGDLRKAVWLGCYALDKNFSLGLGRPGNTPDRNITCGKPRLCAVAEFEPWLASDEADRTQSACIRVWHRYPTTYVANSQLSKAEMNILVSEADVAMATFWARLPSYLRLPNTPSVPALPHYHVSQILLHRPLVRRGRSKGKASGGAAAAGQSPQSADDEDLHLKVCRASASDITRILQIHKRHYSLRYTVMGFVCHTFAAASIHLLDAKSSDPTLRQQGLRKLRICMSALYEIGTLWPWSYRALRAVQLLVNVWVLAEKKSVAAKAADNAEHRSSNSNSSSGSGSSSAVHQMAGVEQDANRWSQGGMAPQANPAMPSDLAVFAPNFDPSIYWPNSPGSGSGSVNGSGIGDGNGGGNSGGNSGGNGNDYSQLDFSWMFNPDSCNTVGSFLEADLSDVLWSDLV</sequence>
<feature type="region of interest" description="Disordered" evidence="8">
    <location>
        <begin position="699"/>
        <end position="731"/>
    </location>
</feature>
<keyword evidence="5" id="KW-0238">DNA-binding</keyword>
<evidence type="ECO:0000256" key="3">
    <source>
        <dbReference type="ARBA" id="ARBA00022833"/>
    </source>
</evidence>
<evidence type="ECO:0000256" key="1">
    <source>
        <dbReference type="ARBA" id="ARBA00004123"/>
    </source>
</evidence>
<dbReference type="Pfam" id="PF04082">
    <property type="entry name" value="Fungal_trans"/>
    <property type="match status" value="1"/>
</dbReference>
<evidence type="ECO:0000256" key="5">
    <source>
        <dbReference type="ARBA" id="ARBA00023125"/>
    </source>
</evidence>
<comment type="subcellular location">
    <subcellularLocation>
        <location evidence="1">Nucleus</location>
    </subcellularLocation>
</comment>
<accession>A0ABP0CBW8</accession>
<dbReference type="Proteomes" id="UP001642405">
    <property type="component" value="Unassembled WGS sequence"/>
</dbReference>
<dbReference type="SMART" id="SM00906">
    <property type="entry name" value="Fungal_trans"/>
    <property type="match status" value="1"/>
</dbReference>
<feature type="compositionally biased region" description="Gly residues" evidence="8">
    <location>
        <begin position="704"/>
        <end position="731"/>
    </location>
</feature>
<dbReference type="CDD" id="cd12148">
    <property type="entry name" value="fungal_TF_MHR"/>
    <property type="match status" value="1"/>
</dbReference>
<evidence type="ECO:0000313" key="11">
    <source>
        <dbReference type="Proteomes" id="UP001642405"/>
    </source>
</evidence>
<evidence type="ECO:0000256" key="7">
    <source>
        <dbReference type="ARBA" id="ARBA00023242"/>
    </source>
</evidence>
<keyword evidence="2" id="KW-0479">Metal-binding</keyword>
<protein>
    <recommendedName>
        <fullName evidence="9">Zn(2)-C6 fungal-type domain-containing protein</fullName>
    </recommendedName>
</protein>
<dbReference type="PANTHER" id="PTHR31313:SF83">
    <property type="entry name" value="ZN(II)2CYS6 TRANSCRIPTION FACTOR (EUROFUNG)"/>
    <property type="match status" value="1"/>
</dbReference>
<evidence type="ECO:0000256" key="6">
    <source>
        <dbReference type="ARBA" id="ARBA00023163"/>
    </source>
</evidence>
<keyword evidence="6" id="KW-0804">Transcription</keyword>
<evidence type="ECO:0000256" key="4">
    <source>
        <dbReference type="ARBA" id="ARBA00023015"/>
    </source>
</evidence>
<comment type="caution">
    <text evidence="10">The sequence shown here is derived from an EMBL/GenBank/DDBJ whole genome shotgun (WGS) entry which is preliminary data.</text>
</comment>
<dbReference type="SUPFAM" id="SSF57701">
    <property type="entry name" value="Zn2/Cys6 DNA-binding domain"/>
    <property type="match status" value="1"/>
</dbReference>
<dbReference type="InterPro" id="IPR051615">
    <property type="entry name" value="Transcr_Regulatory_Elem"/>
</dbReference>
<proteinExistence type="predicted"/>
<dbReference type="InterPro" id="IPR007219">
    <property type="entry name" value="XnlR_reg_dom"/>
</dbReference>
<dbReference type="Gene3D" id="4.10.240.10">
    <property type="entry name" value="Zn(2)-C6 fungal-type DNA-binding domain"/>
    <property type="match status" value="1"/>
</dbReference>
<dbReference type="EMBL" id="CAWUHB010000045">
    <property type="protein sequence ID" value="CAK7228636.1"/>
    <property type="molecule type" value="Genomic_DNA"/>
</dbReference>
<feature type="compositionally biased region" description="Low complexity" evidence="8">
    <location>
        <begin position="641"/>
        <end position="653"/>
    </location>
</feature>
<keyword evidence="3" id="KW-0862">Zinc</keyword>
<dbReference type="InterPro" id="IPR036864">
    <property type="entry name" value="Zn2-C6_fun-type_DNA-bd_sf"/>
</dbReference>
<feature type="compositionally biased region" description="Acidic residues" evidence="8">
    <location>
        <begin position="138"/>
        <end position="150"/>
    </location>
</feature>
<keyword evidence="11" id="KW-1185">Reference proteome</keyword>
<dbReference type="PROSITE" id="PS00463">
    <property type="entry name" value="ZN2_CY6_FUNGAL_1"/>
    <property type="match status" value="1"/>
</dbReference>
<feature type="compositionally biased region" description="Acidic residues" evidence="8">
    <location>
        <begin position="110"/>
        <end position="119"/>
    </location>
</feature>
<name>A0ABP0CBW8_9PEZI</name>
<dbReference type="SMART" id="SM00066">
    <property type="entry name" value="GAL4"/>
    <property type="match status" value="1"/>
</dbReference>
<feature type="region of interest" description="Disordered" evidence="8">
    <location>
        <begin position="631"/>
        <end position="660"/>
    </location>
</feature>
<dbReference type="CDD" id="cd00067">
    <property type="entry name" value="GAL4"/>
    <property type="match status" value="1"/>
</dbReference>
<keyword evidence="4" id="KW-0805">Transcription regulation</keyword>
<dbReference type="Pfam" id="PF00172">
    <property type="entry name" value="Zn_clus"/>
    <property type="match status" value="1"/>
</dbReference>
<gene>
    <name evidence="10" type="ORF">SCUCBS95973_006945</name>
</gene>
<evidence type="ECO:0000313" key="10">
    <source>
        <dbReference type="EMBL" id="CAK7228636.1"/>
    </source>
</evidence>
<reference evidence="10 11" key="1">
    <citation type="submission" date="2024-01" db="EMBL/GenBank/DDBJ databases">
        <authorList>
            <person name="Allen C."/>
            <person name="Tagirdzhanova G."/>
        </authorList>
    </citation>
    <scope>NUCLEOTIDE SEQUENCE [LARGE SCALE GENOMIC DNA]</scope>
</reference>
<evidence type="ECO:0000256" key="2">
    <source>
        <dbReference type="ARBA" id="ARBA00022723"/>
    </source>
</evidence>
<dbReference type="PANTHER" id="PTHR31313">
    <property type="entry name" value="TY1 ENHANCER ACTIVATOR"/>
    <property type="match status" value="1"/>
</dbReference>
<dbReference type="PROSITE" id="PS50048">
    <property type="entry name" value="ZN2_CY6_FUNGAL_2"/>
    <property type="match status" value="1"/>
</dbReference>
<evidence type="ECO:0000259" key="9">
    <source>
        <dbReference type="PROSITE" id="PS50048"/>
    </source>
</evidence>
<organism evidence="10 11">
    <name type="scientific">Sporothrix curviconia</name>
    <dbReference type="NCBI Taxonomy" id="1260050"/>
    <lineage>
        <taxon>Eukaryota</taxon>
        <taxon>Fungi</taxon>
        <taxon>Dikarya</taxon>
        <taxon>Ascomycota</taxon>
        <taxon>Pezizomycotina</taxon>
        <taxon>Sordariomycetes</taxon>
        <taxon>Sordariomycetidae</taxon>
        <taxon>Ophiostomatales</taxon>
        <taxon>Ophiostomataceae</taxon>
        <taxon>Sporothrix</taxon>
    </lineage>
</organism>
<evidence type="ECO:0000256" key="8">
    <source>
        <dbReference type="SAM" id="MobiDB-lite"/>
    </source>
</evidence>
<feature type="domain" description="Zn(2)-C6 fungal-type" evidence="9">
    <location>
        <begin position="17"/>
        <end position="47"/>
    </location>
</feature>
<keyword evidence="7" id="KW-0539">Nucleus</keyword>
<feature type="region of interest" description="Disordered" evidence="8">
    <location>
        <begin position="82"/>
        <end position="157"/>
    </location>
</feature>